<evidence type="ECO:0000259" key="4">
    <source>
        <dbReference type="PROSITE" id="PS51379"/>
    </source>
</evidence>
<dbReference type="STRING" id="1162668.LFE_0041"/>
<evidence type="ECO:0000313" key="6">
    <source>
        <dbReference type="Proteomes" id="UP000007382"/>
    </source>
</evidence>
<dbReference type="Pfam" id="PF07992">
    <property type="entry name" value="Pyr_redox_2"/>
    <property type="match status" value="1"/>
</dbReference>
<dbReference type="GO" id="GO:0016491">
    <property type="term" value="F:oxidoreductase activity"/>
    <property type="evidence" value="ECO:0007669"/>
    <property type="project" value="InterPro"/>
</dbReference>
<dbReference type="InterPro" id="IPR017896">
    <property type="entry name" value="4Fe4S_Fe-S-bd"/>
</dbReference>
<dbReference type="EMBL" id="AP012342">
    <property type="protein sequence ID" value="BAM05771.1"/>
    <property type="molecule type" value="Genomic_DNA"/>
</dbReference>
<reference evidence="5 6" key="1">
    <citation type="journal article" date="2012" name="J. Bacteriol.">
        <title>Complete Genome Sequence of Leptospirillum ferrooxidans Strain C2-3, Isolated from a Fresh Volcanic Ash Deposit on the Island of Miyake, Japan.</title>
        <authorList>
            <person name="Fujimura R."/>
            <person name="Sato Y."/>
            <person name="Nishizawa T."/>
            <person name="Oshima K."/>
            <person name="Kim S.-W."/>
            <person name="Hattori M."/>
            <person name="Kamijo T."/>
            <person name="Ohta H."/>
        </authorList>
    </citation>
    <scope>NUCLEOTIDE SEQUENCE [LARGE SCALE GENOMIC DNA]</scope>
    <source>
        <strain evidence="5 6">C2-3</strain>
    </source>
</reference>
<dbReference type="PRINTS" id="PR00419">
    <property type="entry name" value="ADXRDTASE"/>
</dbReference>
<name>I0IKH2_LEPFC</name>
<dbReference type="PATRIC" id="fig|1162668.3.peg.49"/>
<dbReference type="PANTHER" id="PTHR42783">
    <property type="entry name" value="GLUTAMATE SYNTHASE [NADPH] SMALL CHAIN"/>
    <property type="match status" value="1"/>
</dbReference>
<dbReference type="GO" id="GO:0046872">
    <property type="term" value="F:metal ion binding"/>
    <property type="evidence" value="ECO:0007669"/>
    <property type="project" value="UniProtKB-KW"/>
</dbReference>
<dbReference type="InterPro" id="IPR036188">
    <property type="entry name" value="FAD/NAD-bd_sf"/>
</dbReference>
<reference evidence="6" key="2">
    <citation type="submission" date="2012-03" db="EMBL/GenBank/DDBJ databases">
        <title>The complete genome sequence of the pioneer microbe on fresh volcanic deposit, Leptospirillum ferrooxidans strain C2-3.</title>
        <authorList>
            <person name="Fujimura R."/>
            <person name="Sato Y."/>
            <person name="Nishizawa T."/>
            <person name="Nanba K."/>
            <person name="Oshima K."/>
            <person name="Hattori M."/>
            <person name="Kamijo T."/>
            <person name="Ohta H."/>
        </authorList>
    </citation>
    <scope>NUCLEOTIDE SEQUENCE [LARGE SCALE GENOMIC DNA]</scope>
    <source>
        <strain evidence="6">C2-3</strain>
    </source>
</reference>
<proteinExistence type="predicted"/>
<dbReference type="SUPFAM" id="SSF46548">
    <property type="entry name" value="alpha-helical ferredoxin"/>
    <property type="match status" value="2"/>
</dbReference>
<dbReference type="Pfam" id="PF12838">
    <property type="entry name" value="Fer4_7"/>
    <property type="match status" value="1"/>
</dbReference>
<evidence type="ECO:0000256" key="2">
    <source>
        <dbReference type="ARBA" id="ARBA00023004"/>
    </source>
</evidence>
<dbReference type="PROSITE" id="PS51379">
    <property type="entry name" value="4FE4S_FER_2"/>
    <property type="match status" value="1"/>
</dbReference>
<dbReference type="eggNOG" id="COG0493">
    <property type="taxonomic scope" value="Bacteria"/>
</dbReference>
<dbReference type="Proteomes" id="UP000007382">
    <property type="component" value="Chromosome"/>
</dbReference>
<keyword evidence="6" id="KW-1185">Reference proteome</keyword>
<dbReference type="Gene3D" id="1.10.1060.10">
    <property type="entry name" value="Alpha-helical ferredoxin"/>
    <property type="match status" value="1"/>
</dbReference>
<evidence type="ECO:0000256" key="1">
    <source>
        <dbReference type="ARBA" id="ARBA00022723"/>
    </source>
</evidence>
<gene>
    <name evidence="5" type="ordered locus">LFE_0041</name>
</gene>
<dbReference type="HOGENOM" id="CLU_000422_3_4_0"/>
<keyword evidence="1" id="KW-0479">Metal-binding</keyword>
<dbReference type="InterPro" id="IPR028261">
    <property type="entry name" value="DPD_II"/>
</dbReference>
<sequence>MDMNKNNEDLSPKIPTGSFAIPLTSLSNATGSWRSQRPVYSPSDAPCHLACPAHEEISSWLGLMASGNTKAAWEKLIQSNPLPAISGRVCPHPCESSCHRGSYDNAVGIHHVERTLGDLAIKKGWSIPVLPLDDRLPPVAVVGAGPSGLSAAYQLRKKGYRVTLFEALSEAGGTCRSAIPSYRLDKKVLESEVSRLLSTGILFRPNQRLGRDFSLEELEADYGACFLGPGAQKSRDFDVGGAAPPTLRHGLDLLKEYQDIGQIPRWNKAVIVGGGNTAMDLARVLLRTGTSEVHIITEESLPTQENSQKDQMPGNPQEIAKALEEGVMIHPNRAVRRLVLQDDRIIGVQIVHARKGQLSGAPHRESFEGTESLMMADQIIPAVGQVVSPEGIENIIHRGMPHLSVDKNGFVTGSRCTFSAGDACPGGGTVSHAIGSAHLAALAMDDFLSKGALPAAAESAQPISFERLNLHYFEPITPVEGPRVLKEALSWEEAEESFTEELARKEANRCLSCGACLHCDNCWTLCPDNAVLKTTGEETGSYVLDYGFCKGCGICAHECPTGFIKMVSEP</sequence>
<accession>I0IKH2</accession>
<protein>
    <submittedName>
        <fullName evidence="5">Putative NADPH-dependent glutamate synthase beta chain</fullName>
    </submittedName>
</protein>
<dbReference type="AlphaFoldDB" id="I0IKH2"/>
<keyword evidence="3" id="KW-0411">Iron-sulfur</keyword>
<keyword evidence="2" id="KW-0408">Iron</keyword>
<dbReference type="InterPro" id="IPR023753">
    <property type="entry name" value="FAD/NAD-binding_dom"/>
</dbReference>
<feature type="domain" description="4Fe-4S ferredoxin-type" evidence="4">
    <location>
        <begin position="540"/>
        <end position="569"/>
    </location>
</feature>
<evidence type="ECO:0000256" key="3">
    <source>
        <dbReference type="ARBA" id="ARBA00023014"/>
    </source>
</evidence>
<dbReference type="PANTHER" id="PTHR42783:SF3">
    <property type="entry name" value="GLUTAMATE SYNTHASE [NADPH] SMALL CHAIN-RELATED"/>
    <property type="match status" value="1"/>
</dbReference>
<dbReference type="PROSITE" id="PS00198">
    <property type="entry name" value="4FE4S_FER_1"/>
    <property type="match status" value="1"/>
</dbReference>
<dbReference type="KEGG" id="lfc:LFE_0041"/>
<dbReference type="Gene3D" id="3.50.50.60">
    <property type="entry name" value="FAD/NAD(P)-binding domain"/>
    <property type="match status" value="2"/>
</dbReference>
<dbReference type="SUPFAM" id="SSF51971">
    <property type="entry name" value="Nucleotide-binding domain"/>
    <property type="match status" value="1"/>
</dbReference>
<dbReference type="InterPro" id="IPR009051">
    <property type="entry name" value="Helical_ferredxn"/>
</dbReference>
<dbReference type="Pfam" id="PF14691">
    <property type="entry name" value="Fer4_20"/>
    <property type="match status" value="1"/>
</dbReference>
<dbReference type="InterPro" id="IPR017900">
    <property type="entry name" value="4Fe4S_Fe_S_CS"/>
</dbReference>
<dbReference type="GO" id="GO:0051536">
    <property type="term" value="F:iron-sulfur cluster binding"/>
    <property type="evidence" value="ECO:0007669"/>
    <property type="project" value="UniProtKB-KW"/>
</dbReference>
<evidence type="ECO:0000313" key="5">
    <source>
        <dbReference type="EMBL" id="BAM05771.1"/>
    </source>
</evidence>
<dbReference type="RefSeq" id="WP_014448266.1">
    <property type="nucleotide sequence ID" value="NC_017094.1"/>
</dbReference>
<organism evidence="5 6">
    <name type="scientific">Leptospirillum ferrooxidans (strain C2-3)</name>
    <dbReference type="NCBI Taxonomy" id="1162668"/>
    <lineage>
        <taxon>Bacteria</taxon>
        <taxon>Pseudomonadati</taxon>
        <taxon>Nitrospirota</taxon>
        <taxon>Nitrospiria</taxon>
        <taxon>Nitrospirales</taxon>
        <taxon>Nitrospiraceae</taxon>
        <taxon>Leptospirillum</taxon>
    </lineage>
</organism>
<dbReference type="Gene3D" id="3.30.70.20">
    <property type="match status" value="1"/>
</dbReference>